<sequence length="377" mass="42595">MSISTQNQKYESAVFDPRVLPVERASRTLNDFSLDRIMADSAIGIWAFDGDTMRVSLCSTIKSLLRLPDKTGYTFAELFRKITSSSRKEVFNALRDSCGAHGRFTAEFMVQEPAGTEGRWFKLCGKTYDQAGDRRRRYMGTLIDITETKTKETWNHDRLGLLSHELKGPLSVIKLYLQRAYKILADKKIEDVTLFLNKADEQVSMMALLTEDYLSFATIGNAKMKLFYESFNMAALMDDIIAQIRLRHPGYRFNIETSSSINVKADKRKITQVILNYLSNAVKYSAANSLIELKCHQGNGEVTLAVTDNGIGIHPEYHQKVFDRYYRTPGTHADGYGLGLYLVKEIINQHGGKVWVESMINQGASFYFSLPAPAGNP</sequence>
<evidence type="ECO:0000259" key="9">
    <source>
        <dbReference type="PROSITE" id="PS50109"/>
    </source>
</evidence>
<name>A0ABV6L023_9SPHI</name>
<dbReference type="Pfam" id="PF00512">
    <property type="entry name" value="HisKA"/>
    <property type="match status" value="1"/>
</dbReference>
<dbReference type="RefSeq" id="WP_377020925.1">
    <property type="nucleotide sequence ID" value="NZ_JBHLTS010000004.1"/>
</dbReference>
<dbReference type="PRINTS" id="PR00344">
    <property type="entry name" value="BCTRLSENSOR"/>
</dbReference>
<keyword evidence="3" id="KW-0597">Phosphoprotein</keyword>
<dbReference type="Proteomes" id="UP001589828">
    <property type="component" value="Unassembled WGS sequence"/>
</dbReference>
<evidence type="ECO:0000256" key="1">
    <source>
        <dbReference type="ARBA" id="ARBA00000085"/>
    </source>
</evidence>
<dbReference type="InterPro" id="IPR004358">
    <property type="entry name" value="Sig_transdc_His_kin-like_C"/>
</dbReference>
<dbReference type="PANTHER" id="PTHR42878">
    <property type="entry name" value="TWO-COMPONENT HISTIDINE KINASE"/>
    <property type="match status" value="1"/>
</dbReference>
<keyword evidence="8" id="KW-0902">Two-component regulatory system</keyword>
<evidence type="ECO:0000313" key="10">
    <source>
        <dbReference type="EMBL" id="MFC0513052.1"/>
    </source>
</evidence>
<reference evidence="10 11" key="1">
    <citation type="submission" date="2024-09" db="EMBL/GenBank/DDBJ databases">
        <authorList>
            <person name="Sun Q."/>
            <person name="Mori K."/>
        </authorList>
    </citation>
    <scope>NUCLEOTIDE SEQUENCE [LARGE SCALE GENOMIC DNA]</scope>
    <source>
        <strain evidence="10 11">NCAIM B.02415</strain>
    </source>
</reference>
<dbReference type="InterPro" id="IPR003661">
    <property type="entry name" value="HisK_dim/P_dom"/>
</dbReference>
<dbReference type="PANTHER" id="PTHR42878:SF7">
    <property type="entry name" value="SENSOR HISTIDINE KINASE GLRK"/>
    <property type="match status" value="1"/>
</dbReference>
<dbReference type="InterPro" id="IPR050351">
    <property type="entry name" value="BphY/WalK/GraS-like"/>
</dbReference>
<protein>
    <recommendedName>
        <fullName evidence="2">histidine kinase</fullName>
        <ecNumber evidence="2">2.7.13.3</ecNumber>
    </recommendedName>
</protein>
<evidence type="ECO:0000313" key="11">
    <source>
        <dbReference type="Proteomes" id="UP001589828"/>
    </source>
</evidence>
<dbReference type="SMART" id="SM00387">
    <property type="entry name" value="HATPase_c"/>
    <property type="match status" value="1"/>
</dbReference>
<organism evidence="10 11">
    <name type="scientific">Mucilaginibacter angelicae</name>
    <dbReference type="NCBI Taxonomy" id="869718"/>
    <lineage>
        <taxon>Bacteria</taxon>
        <taxon>Pseudomonadati</taxon>
        <taxon>Bacteroidota</taxon>
        <taxon>Sphingobacteriia</taxon>
        <taxon>Sphingobacteriales</taxon>
        <taxon>Sphingobacteriaceae</taxon>
        <taxon>Mucilaginibacter</taxon>
    </lineage>
</organism>
<dbReference type="PROSITE" id="PS50109">
    <property type="entry name" value="HIS_KIN"/>
    <property type="match status" value="1"/>
</dbReference>
<dbReference type="CDD" id="cd00075">
    <property type="entry name" value="HATPase"/>
    <property type="match status" value="1"/>
</dbReference>
<evidence type="ECO:0000256" key="3">
    <source>
        <dbReference type="ARBA" id="ARBA00022553"/>
    </source>
</evidence>
<keyword evidence="11" id="KW-1185">Reference proteome</keyword>
<dbReference type="InterPro" id="IPR036097">
    <property type="entry name" value="HisK_dim/P_sf"/>
</dbReference>
<dbReference type="GO" id="GO:0016301">
    <property type="term" value="F:kinase activity"/>
    <property type="evidence" value="ECO:0007669"/>
    <property type="project" value="UniProtKB-KW"/>
</dbReference>
<dbReference type="InterPro" id="IPR005467">
    <property type="entry name" value="His_kinase_dom"/>
</dbReference>
<keyword evidence="5" id="KW-0547">Nucleotide-binding</keyword>
<evidence type="ECO:0000256" key="8">
    <source>
        <dbReference type="ARBA" id="ARBA00023012"/>
    </source>
</evidence>
<feature type="domain" description="Histidine kinase" evidence="9">
    <location>
        <begin position="161"/>
        <end position="374"/>
    </location>
</feature>
<evidence type="ECO:0000256" key="5">
    <source>
        <dbReference type="ARBA" id="ARBA00022741"/>
    </source>
</evidence>
<dbReference type="InterPro" id="IPR003594">
    <property type="entry name" value="HATPase_dom"/>
</dbReference>
<dbReference type="SUPFAM" id="SSF47384">
    <property type="entry name" value="Homodimeric domain of signal transducing histidine kinase"/>
    <property type="match status" value="1"/>
</dbReference>
<proteinExistence type="predicted"/>
<dbReference type="SMART" id="SM00388">
    <property type="entry name" value="HisKA"/>
    <property type="match status" value="1"/>
</dbReference>
<comment type="caution">
    <text evidence="10">The sequence shown here is derived from an EMBL/GenBank/DDBJ whole genome shotgun (WGS) entry which is preliminary data.</text>
</comment>
<dbReference type="CDD" id="cd00082">
    <property type="entry name" value="HisKA"/>
    <property type="match status" value="1"/>
</dbReference>
<evidence type="ECO:0000256" key="2">
    <source>
        <dbReference type="ARBA" id="ARBA00012438"/>
    </source>
</evidence>
<dbReference type="Gene3D" id="1.10.287.130">
    <property type="match status" value="1"/>
</dbReference>
<evidence type="ECO:0000256" key="6">
    <source>
        <dbReference type="ARBA" id="ARBA00022777"/>
    </source>
</evidence>
<dbReference type="Pfam" id="PF02518">
    <property type="entry name" value="HATPase_c"/>
    <property type="match status" value="1"/>
</dbReference>
<evidence type="ECO:0000256" key="7">
    <source>
        <dbReference type="ARBA" id="ARBA00022840"/>
    </source>
</evidence>
<dbReference type="InterPro" id="IPR036890">
    <property type="entry name" value="HATPase_C_sf"/>
</dbReference>
<dbReference type="EC" id="2.7.13.3" evidence="2"/>
<comment type="catalytic activity">
    <reaction evidence="1">
        <text>ATP + protein L-histidine = ADP + protein N-phospho-L-histidine.</text>
        <dbReference type="EC" id="2.7.13.3"/>
    </reaction>
</comment>
<evidence type="ECO:0000256" key="4">
    <source>
        <dbReference type="ARBA" id="ARBA00022679"/>
    </source>
</evidence>
<dbReference type="SUPFAM" id="SSF55874">
    <property type="entry name" value="ATPase domain of HSP90 chaperone/DNA topoisomerase II/histidine kinase"/>
    <property type="match status" value="1"/>
</dbReference>
<gene>
    <name evidence="10" type="ORF">ACFFGT_02535</name>
</gene>
<dbReference type="Gene3D" id="3.30.450.20">
    <property type="entry name" value="PAS domain"/>
    <property type="match status" value="1"/>
</dbReference>
<keyword evidence="6 10" id="KW-0418">Kinase</keyword>
<dbReference type="Gene3D" id="3.30.565.10">
    <property type="entry name" value="Histidine kinase-like ATPase, C-terminal domain"/>
    <property type="match status" value="1"/>
</dbReference>
<keyword evidence="7" id="KW-0067">ATP-binding</keyword>
<keyword evidence="4" id="KW-0808">Transferase</keyword>
<accession>A0ABV6L023</accession>
<dbReference type="EMBL" id="JBHLTS010000004">
    <property type="protein sequence ID" value="MFC0513052.1"/>
    <property type="molecule type" value="Genomic_DNA"/>
</dbReference>